<gene>
    <name evidence="2" type="ORF">FQV27_14730</name>
</gene>
<sequence>MKAWDADGKPRKPRVLCIGAQKAGTSWLHEQLNAHPKIWTTPFKEVHYFNARHRPQDRKWLPWHFREAVRATEKRFAARGQEMPDEMVRYLVDMTAEPMFTPNWYRRAFAAAPRGMLPLDTTPEYSTLPEAGVADVAAFLPRAKFIYLIRDPVSRAISQLRMNLGRRKLLPKNPEGYLRHIDDPDLADRGDYASFIPRWQAHFGRDRLLILPYGRISTDPEGVMREVEAFLGIARHAYPKLGARVHAGRAAPPVPDELPALLRDRFAGQYDFLRERFGPAFVADLDAPAPSISTPPARPAAKIAAPVVAKGGAHAAGMLKWADKPQPRKPSVIGIGAQKAGTSWLHAALDQHPQLWTSPLKEAHYFDHLFCPENRAWTGRNVSNSAANLRARYDRQGKPVPAALSDYLARLEAPPQFTDDWYRAIFAPAPPDARPVDITPAYSGLPAEGIAHVAEYLPDAQFIYLIRDPVERAISQLRMNLQRKGRSPSGAEEWLNEADDPVLDSRGDYAGHISRWRAQFGPDRLLFLPYGMIQSDPAGLMARIEGFLGLKAHRYTGLERRVFATRGNAAPPAHLDATLASRFADQYAFLAENFDAEFNALLR</sequence>
<name>A0A5C6S1K3_9RHOB</name>
<keyword evidence="1" id="KW-0808">Transferase</keyword>
<accession>A0A5C6S1K3</accession>
<dbReference type="OrthoDB" id="981508at2"/>
<evidence type="ECO:0000256" key="1">
    <source>
        <dbReference type="ARBA" id="ARBA00022679"/>
    </source>
</evidence>
<protein>
    <recommendedName>
        <fullName evidence="4">Sulfotransferase</fullName>
    </recommendedName>
</protein>
<evidence type="ECO:0000313" key="2">
    <source>
        <dbReference type="EMBL" id="TXB67849.1"/>
    </source>
</evidence>
<dbReference type="Proteomes" id="UP000321562">
    <property type="component" value="Unassembled WGS sequence"/>
</dbReference>
<dbReference type="PANTHER" id="PTHR10605:SF56">
    <property type="entry name" value="BIFUNCTIONAL HEPARAN SULFATE N-DEACETYLASE_N-SULFOTRANSFERASE"/>
    <property type="match status" value="1"/>
</dbReference>
<dbReference type="AlphaFoldDB" id="A0A5C6S1K3"/>
<evidence type="ECO:0000313" key="3">
    <source>
        <dbReference type="Proteomes" id="UP000321562"/>
    </source>
</evidence>
<dbReference type="InterPro" id="IPR027417">
    <property type="entry name" value="P-loop_NTPase"/>
</dbReference>
<dbReference type="EMBL" id="VOPL01000006">
    <property type="protein sequence ID" value="TXB67849.1"/>
    <property type="molecule type" value="Genomic_DNA"/>
</dbReference>
<dbReference type="InterPro" id="IPR037359">
    <property type="entry name" value="NST/OST"/>
</dbReference>
<dbReference type="Pfam" id="PF13469">
    <property type="entry name" value="Sulfotransfer_3"/>
    <property type="match status" value="2"/>
</dbReference>
<dbReference type="GO" id="GO:0008146">
    <property type="term" value="F:sulfotransferase activity"/>
    <property type="evidence" value="ECO:0007669"/>
    <property type="project" value="InterPro"/>
</dbReference>
<keyword evidence="3" id="KW-1185">Reference proteome</keyword>
<dbReference type="Gene3D" id="3.40.50.300">
    <property type="entry name" value="P-loop containing nucleotide triphosphate hydrolases"/>
    <property type="match status" value="2"/>
</dbReference>
<comment type="caution">
    <text evidence="2">The sequence shown here is derived from an EMBL/GenBank/DDBJ whole genome shotgun (WGS) entry which is preliminary data.</text>
</comment>
<proteinExistence type="predicted"/>
<dbReference type="SUPFAM" id="SSF52540">
    <property type="entry name" value="P-loop containing nucleoside triphosphate hydrolases"/>
    <property type="match status" value="2"/>
</dbReference>
<organism evidence="2 3">
    <name type="scientific">Paracoccus aurantiacus</name>
    <dbReference type="NCBI Taxonomy" id="2599412"/>
    <lineage>
        <taxon>Bacteria</taxon>
        <taxon>Pseudomonadati</taxon>
        <taxon>Pseudomonadota</taxon>
        <taxon>Alphaproteobacteria</taxon>
        <taxon>Rhodobacterales</taxon>
        <taxon>Paracoccaceae</taxon>
        <taxon>Paracoccus</taxon>
    </lineage>
</organism>
<reference evidence="2 3" key="1">
    <citation type="submission" date="2019-08" db="EMBL/GenBank/DDBJ databases">
        <authorList>
            <person name="Ye J."/>
        </authorList>
    </citation>
    <scope>NUCLEOTIDE SEQUENCE [LARGE SCALE GENOMIC DNA]</scope>
    <source>
        <strain evidence="2 3">TK008</strain>
    </source>
</reference>
<dbReference type="RefSeq" id="WP_147099945.1">
    <property type="nucleotide sequence ID" value="NZ_JBHUFH010000001.1"/>
</dbReference>
<evidence type="ECO:0008006" key="4">
    <source>
        <dbReference type="Google" id="ProtNLM"/>
    </source>
</evidence>
<dbReference type="PANTHER" id="PTHR10605">
    <property type="entry name" value="HEPARAN SULFATE SULFOTRANSFERASE"/>
    <property type="match status" value="1"/>
</dbReference>